<dbReference type="PIRSF" id="PIRSF005962">
    <property type="entry name" value="Pept_M20D_amidohydro"/>
    <property type="match status" value="1"/>
</dbReference>
<protein>
    <submittedName>
        <fullName evidence="3">M20 aminoacylase family protein</fullName>
    </submittedName>
</protein>
<dbReference type="Proteomes" id="UP001629953">
    <property type="component" value="Unassembled WGS sequence"/>
</dbReference>
<keyword evidence="1" id="KW-0378">Hydrolase</keyword>
<keyword evidence="4" id="KW-1185">Reference proteome</keyword>
<dbReference type="RefSeq" id="WP_408624432.1">
    <property type="nucleotide sequence ID" value="NZ_JBEQCT010000007.1"/>
</dbReference>
<evidence type="ECO:0000313" key="4">
    <source>
        <dbReference type="Proteomes" id="UP001629953"/>
    </source>
</evidence>
<proteinExistence type="predicted"/>
<organism evidence="3 4">
    <name type="scientific">Celerinatantimonas yamalensis</name>
    <dbReference type="NCBI Taxonomy" id="559956"/>
    <lineage>
        <taxon>Bacteria</taxon>
        <taxon>Pseudomonadati</taxon>
        <taxon>Pseudomonadota</taxon>
        <taxon>Gammaproteobacteria</taxon>
        <taxon>Celerinatantimonadaceae</taxon>
        <taxon>Celerinatantimonas</taxon>
    </lineage>
</organism>
<dbReference type="NCBIfam" id="TIGR01891">
    <property type="entry name" value="amidohydrolases"/>
    <property type="match status" value="1"/>
</dbReference>
<name>A0ABW9G8Y4_9GAMM</name>
<dbReference type="Gene3D" id="3.40.630.10">
    <property type="entry name" value="Zn peptidases"/>
    <property type="match status" value="1"/>
</dbReference>
<dbReference type="EMBL" id="JBEQCT010000007">
    <property type="protein sequence ID" value="MFM2486150.1"/>
    <property type="molecule type" value="Genomic_DNA"/>
</dbReference>
<dbReference type="Pfam" id="PF07687">
    <property type="entry name" value="M20_dimer"/>
    <property type="match status" value="1"/>
</dbReference>
<dbReference type="SUPFAM" id="SSF53187">
    <property type="entry name" value="Zn-dependent exopeptidases"/>
    <property type="match status" value="1"/>
</dbReference>
<reference evidence="3 4" key="1">
    <citation type="journal article" date="2013" name="Int. J. Syst. Evol. Microbiol.">
        <title>Celerinatantimonas yamalensis sp. nov., a cold-adapted diazotrophic bacterium from a cold permafrost brine.</title>
        <authorList>
            <person name="Shcherbakova V."/>
            <person name="Chuvilskaya N."/>
            <person name="Rivkina E."/>
            <person name="Demidov N."/>
            <person name="Uchaeva V."/>
            <person name="Suetin S."/>
            <person name="Suzina N."/>
            <person name="Gilichinsky D."/>
        </authorList>
    </citation>
    <scope>NUCLEOTIDE SEQUENCE [LARGE SCALE GENOMIC DNA]</scope>
    <source>
        <strain evidence="3 4">C7</strain>
    </source>
</reference>
<dbReference type="InterPro" id="IPR002933">
    <property type="entry name" value="Peptidase_M20"/>
</dbReference>
<evidence type="ECO:0000256" key="1">
    <source>
        <dbReference type="ARBA" id="ARBA00022801"/>
    </source>
</evidence>
<dbReference type="Gene3D" id="3.30.70.360">
    <property type="match status" value="1"/>
</dbReference>
<dbReference type="PANTHER" id="PTHR11014">
    <property type="entry name" value="PEPTIDASE M20 FAMILY MEMBER"/>
    <property type="match status" value="1"/>
</dbReference>
<comment type="caution">
    <text evidence="3">The sequence shown here is derived from an EMBL/GenBank/DDBJ whole genome shotgun (WGS) entry which is preliminary data.</text>
</comment>
<dbReference type="SUPFAM" id="SSF55031">
    <property type="entry name" value="Bacterial exopeptidase dimerisation domain"/>
    <property type="match status" value="1"/>
</dbReference>
<dbReference type="InterPro" id="IPR036264">
    <property type="entry name" value="Bact_exopeptidase_dim_dom"/>
</dbReference>
<dbReference type="Pfam" id="PF01546">
    <property type="entry name" value="Peptidase_M20"/>
    <property type="match status" value="1"/>
</dbReference>
<dbReference type="PANTHER" id="PTHR11014:SF63">
    <property type="entry name" value="METALLOPEPTIDASE, PUTATIVE (AFU_ORTHOLOGUE AFUA_6G09600)-RELATED"/>
    <property type="match status" value="1"/>
</dbReference>
<dbReference type="InterPro" id="IPR017439">
    <property type="entry name" value="Amidohydrolase"/>
</dbReference>
<evidence type="ECO:0000259" key="2">
    <source>
        <dbReference type="Pfam" id="PF07687"/>
    </source>
</evidence>
<feature type="domain" description="Peptidase M20 dimerisation" evidence="2">
    <location>
        <begin position="182"/>
        <end position="277"/>
    </location>
</feature>
<sequence>MRTIPNSLIDQAVAWRHCFHEIPEIGLQEYKTSDRLVQLLTEWGLDVESGIAKTGIVATLKNGEGPSIGLRADMDALPINEQNEFAHCSVHPGCMHACGHDGHMAIMLGAAYHLSRTRQFHGTVYFIFQPAEENAGGGRLMVEEGLFDRFPMDAIYALHNWPGLKAGEVMVNPGVMMASHDSFRITIKGKGCHAAMPELGHDPIIAASELIGALQTILSRRVASQNNAVLSVTQIHAGDAMNVIPEQAEIAGTLRCLQPAVRNQIITIMESFISHFLKPFGVEGELSWIYGYPATENDPDKAELLKQAAIAALGDSSVHWDQPASMAAEDFSFMLQVCPGAYCWLGAQRGDEPSISLHHPGYDFNDDIIANGIQIWVSLVEQSLVMSGQENS</sequence>
<gene>
    <name evidence="3" type="ORF">ABUE30_13945</name>
</gene>
<evidence type="ECO:0000313" key="3">
    <source>
        <dbReference type="EMBL" id="MFM2486150.1"/>
    </source>
</evidence>
<dbReference type="CDD" id="cd05666">
    <property type="entry name" value="M20_Acy1-like"/>
    <property type="match status" value="1"/>
</dbReference>
<dbReference type="InterPro" id="IPR011650">
    <property type="entry name" value="Peptidase_M20_dimer"/>
</dbReference>
<accession>A0ABW9G8Y4</accession>